<sequence length="82" mass="8718">MTASKVSTQTRNGKKSSKESGENGKPSHHSPDTMSNTATAGNGSSRTSSSGQNDKTLAAVRMGIWEGLRDPHEQFKVNGNRT</sequence>
<evidence type="ECO:0000313" key="3">
    <source>
        <dbReference type="Proteomes" id="UP001310890"/>
    </source>
</evidence>
<dbReference type="AlphaFoldDB" id="A0AAN7YRG5"/>
<evidence type="ECO:0000256" key="1">
    <source>
        <dbReference type="SAM" id="MobiDB-lite"/>
    </source>
</evidence>
<feature type="compositionally biased region" description="Polar residues" evidence="1">
    <location>
        <begin position="1"/>
        <end position="11"/>
    </location>
</feature>
<accession>A0AAN7YRG5</accession>
<name>A0AAN7YRG5_9PEZI</name>
<dbReference type="EMBL" id="JAVRRL010000030">
    <property type="protein sequence ID" value="KAK5112484.1"/>
    <property type="molecule type" value="Genomic_DNA"/>
</dbReference>
<organism evidence="2 3">
    <name type="scientific">Meristemomyces frigidus</name>
    <dbReference type="NCBI Taxonomy" id="1508187"/>
    <lineage>
        <taxon>Eukaryota</taxon>
        <taxon>Fungi</taxon>
        <taxon>Dikarya</taxon>
        <taxon>Ascomycota</taxon>
        <taxon>Pezizomycotina</taxon>
        <taxon>Dothideomycetes</taxon>
        <taxon>Dothideomycetidae</taxon>
        <taxon>Mycosphaerellales</taxon>
        <taxon>Teratosphaeriaceae</taxon>
        <taxon>Meristemomyces</taxon>
    </lineage>
</organism>
<protein>
    <submittedName>
        <fullName evidence="2">Uncharacterized protein</fullName>
    </submittedName>
</protein>
<feature type="compositionally biased region" description="Polar residues" evidence="1">
    <location>
        <begin position="32"/>
        <end position="55"/>
    </location>
</feature>
<dbReference type="Proteomes" id="UP001310890">
    <property type="component" value="Unassembled WGS sequence"/>
</dbReference>
<reference evidence="2" key="1">
    <citation type="submission" date="2023-08" db="EMBL/GenBank/DDBJ databases">
        <title>Black Yeasts Isolated from many extreme environments.</title>
        <authorList>
            <person name="Coleine C."/>
            <person name="Stajich J.E."/>
            <person name="Selbmann L."/>
        </authorList>
    </citation>
    <scope>NUCLEOTIDE SEQUENCE</scope>
    <source>
        <strain evidence="2">CCFEE 5401</strain>
    </source>
</reference>
<feature type="region of interest" description="Disordered" evidence="1">
    <location>
        <begin position="1"/>
        <end position="58"/>
    </location>
</feature>
<comment type="caution">
    <text evidence="2">The sequence shown here is derived from an EMBL/GenBank/DDBJ whole genome shotgun (WGS) entry which is preliminary data.</text>
</comment>
<evidence type="ECO:0000313" key="2">
    <source>
        <dbReference type="EMBL" id="KAK5112484.1"/>
    </source>
</evidence>
<gene>
    <name evidence="2" type="ORF">LTR62_004241</name>
</gene>
<proteinExistence type="predicted"/>